<dbReference type="RefSeq" id="WP_114401784.1">
    <property type="nucleotide sequence ID" value="NZ_QPGB01000001.1"/>
</dbReference>
<feature type="transmembrane region" description="Helical" evidence="6">
    <location>
        <begin position="52"/>
        <end position="68"/>
    </location>
</feature>
<dbReference type="Pfam" id="PF00892">
    <property type="entry name" value="EamA"/>
    <property type="match status" value="2"/>
</dbReference>
<accession>A0A368L7J2</accession>
<evidence type="ECO:0000256" key="6">
    <source>
        <dbReference type="SAM" id="Phobius"/>
    </source>
</evidence>
<dbReference type="InterPro" id="IPR000620">
    <property type="entry name" value="EamA_dom"/>
</dbReference>
<proteinExistence type="predicted"/>
<feature type="transmembrane region" description="Helical" evidence="6">
    <location>
        <begin position="303"/>
        <end position="320"/>
    </location>
</feature>
<feature type="domain" description="EamA" evidence="7">
    <location>
        <begin position="172"/>
        <end position="320"/>
    </location>
</feature>
<evidence type="ECO:0000313" key="8">
    <source>
        <dbReference type="EMBL" id="RCS59635.1"/>
    </source>
</evidence>
<protein>
    <submittedName>
        <fullName evidence="8">DMT family transporter</fullName>
    </submittedName>
</protein>
<reference evidence="8 9" key="1">
    <citation type="journal article" date="2018" name="Int. J. Syst. Evol. Microbiol.">
        <title>Parvibium lacunae gen. nov., sp. nov., a new member of the family Alcaligenaceae isolated from a freshwater pond.</title>
        <authorList>
            <person name="Chen W.M."/>
            <person name="Xie P.B."/>
            <person name="Hsu M.Y."/>
            <person name="Sheu S.Y."/>
        </authorList>
    </citation>
    <scope>NUCLEOTIDE SEQUENCE [LARGE SCALE GENOMIC DNA]</scope>
    <source>
        <strain evidence="8 9">KMB9</strain>
    </source>
</reference>
<dbReference type="SUPFAM" id="SSF103481">
    <property type="entry name" value="Multidrug resistance efflux transporter EmrE"/>
    <property type="match status" value="2"/>
</dbReference>
<keyword evidence="4 6" id="KW-1133">Transmembrane helix</keyword>
<evidence type="ECO:0000256" key="5">
    <source>
        <dbReference type="ARBA" id="ARBA00023136"/>
    </source>
</evidence>
<feature type="transmembrane region" description="Helical" evidence="6">
    <location>
        <begin position="278"/>
        <end position="297"/>
    </location>
</feature>
<feature type="transmembrane region" description="Helical" evidence="6">
    <location>
        <begin position="204"/>
        <end position="225"/>
    </location>
</feature>
<evidence type="ECO:0000256" key="2">
    <source>
        <dbReference type="ARBA" id="ARBA00022475"/>
    </source>
</evidence>
<comment type="subcellular location">
    <subcellularLocation>
        <location evidence="1">Cell membrane</location>
        <topology evidence="1">Multi-pass membrane protein</topology>
    </subcellularLocation>
</comment>
<comment type="caution">
    <text evidence="8">The sequence shown here is derived from an EMBL/GenBank/DDBJ whole genome shotgun (WGS) entry which is preliminary data.</text>
</comment>
<feature type="transmembrane region" description="Helical" evidence="6">
    <location>
        <begin position="88"/>
        <end position="106"/>
    </location>
</feature>
<feature type="transmembrane region" description="Helical" evidence="6">
    <location>
        <begin position="112"/>
        <end position="134"/>
    </location>
</feature>
<dbReference type="PANTHER" id="PTHR32322">
    <property type="entry name" value="INNER MEMBRANE TRANSPORTER"/>
    <property type="match status" value="1"/>
</dbReference>
<evidence type="ECO:0000259" key="7">
    <source>
        <dbReference type="Pfam" id="PF00892"/>
    </source>
</evidence>
<feature type="transmembrane region" description="Helical" evidence="6">
    <location>
        <begin position="245"/>
        <end position="266"/>
    </location>
</feature>
<dbReference type="AlphaFoldDB" id="A0A368L7J2"/>
<dbReference type="GO" id="GO:0005886">
    <property type="term" value="C:plasma membrane"/>
    <property type="evidence" value="ECO:0007669"/>
    <property type="project" value="UniProtKB-SubCell"/>
</dbReference>
<dbReference type="InterPro" id="IPR037185">
    <property type="entry name" value="EmrE-like"/>
</dbReference>
<organism evidence="8 9">
    <name type="scientific">Parvibium lacunae</name>
    <dbReference type="NCBI Taxonomy" id="1888893"/>
    <lineage>
        <taxon>Bacteria</taxon>
        <taxon>Pseudomonadati</taxon>
        <taxon>Pseudomonadota</taxon>
        <taxon>Betaproteobacteria</taxon>
        <taxon>Burkholderiales</taxon>
        <taxon>Alcaligenaceae</taxon>
        <taxon>Parvibium</taxon>
    </lineage>
</organism>
<dbReference type="OrthoDB" id="4167046at2"/>
<dbReference type="Proteomes" id="UP000252357">
    <property type="component" value="Unassembled WGS sequence"/>
</dbReference>
<keyword evidence="5 6" id="KW-0472">Membrane</keyword>
<dbReference type="EMBL" id="QPGB01000001">
    <property type="protein sequence ID" value="RCS59635.1"/>
    <property type="molecule type" value="Genomic_DNA"/>
</dbReference>
<keyword evidence="3 6" id="KW-0812">Transmembrane</keyword>
<feature type="transmembrane region" description="Helical" evidence="6">
    <location>
        <begin position="141"/>
        <end position="160"/>
    </location>
</feature>
<keyword evidence="2" id="KW-1003">Cell membrane</keyword>
<evidence type="ECO:0000256" key="3">
    <source>
        <dbReference type="ARBA" id="ARBA00022692"/>
    </source>
</evidence>
<evidence type="ECO:0000256" key="1">
    <source>
        <dbReference type="ARBA" id="ARBA00004651"/>
    </source>
</evidence>
<evidence type="ECO:0000256" key="4">
    <source>
        <dbReference type="ARBA" id="ARBA00022989"/>
    </source>
</evidence>
<dbReference type="PANTHER" id="PTHR32322:SF18">
    <property type="entry name" value="S-ADENOSYLMETHIONINE_S-ADENOSYLHOMOCYSTEINE TRANSPORTER"/>
    <property type="match status" value="1"/>
</dbReference>
<dbReference type="InterPro" id="IPR050638">
    <property type="entry name" value="AA-Vitamin_Transporters"/>
</dbReference>
<feature type="domain" description="EamA" evidence="7">
    <location>
        <begin position="19"/>
        <end position="157"/>
    </location>
</feature>
<evidence type="ECO:0000313" key="9">
    <source>
        <dbReference type="Proteomes" id="UP000252357"/>
    </source>
</evidence>
<keyword evidence="9" id="KW-1185">Reference proteome</keyword>
<gene>
    <name evidence="8" type="ORF">DU000_02695</name>
</gene>
<feature type="transmembrane region" description="Helical" evidence="6">
    <location>
        <begin position="175"/>
        <end position="192"/>
    </location>
</feature>
<sequence>MSTPASPVIADSPRHKRWLAYSLLLTASLLWAGNTIIGRGLAQHISPLGLSFWRWLLAFGLLTLLNLPRWPAYWRDYGEQIRERWKTLVSLTFFGVVCYNAFQYWALRHSPAINVALVASAIPIVILPLSVVVLKVRPAPHAWLGVGLSSLGVLVVLSRGELGNLLQLSVSKGDAIMFVAVIAWGIYTIILRKAPLNMPIRLSLNLQIGLGCCLLFPAYAVEILFNHDAQPPGLTLGLLLPPLTPNLGVALLYLAVGPSLLSYLCWDRGVSLIGAPAAGVFINFIPIFAAFLAVMFLGESFHLYHALGLGLLLAGVGLINKHKAA</sequence>
<name>A0A368L7J2_9BURK</name>